<proteinExistence type="predicted"/>
<evidence type="ECO:0000256" key="1">
    <source>
        <dbReference type="ARBA" id="ARBA00004651"/>
    </source>
</evidence>
<dbReference type="CDD" id="cd06225">
    <property type="entry name" value="HAMP"/>
    <property type="match status" value="1"/>
</dbReference>
<dbReference type="Gene3D" id="6.10.340.10">
    <property type="match status" value="1"/>
</dbReference>
<sequence>MPISLSPADVYYHRERGVSMRLRENTFAKIMSLIILLLIPIILLYTLSIRTSIQVIKEEMHSLKQKDITYLATEIDRSVTTLTSLGFLLSEDIHIQQLQTLHLIESAYERNDERLRIMERLRLLNVSQRWDTQYSILAPANQQFVSTNTYLSYDLETVKKLLAPNWRYEEMTVQGFKQQRFVRHIVKPRNKLDKLEEAGIIVEISFPEEHIIKDLDTFKETGKGDPFLLGPDGRTIRNKSANKEMAGYIGQLVHSKELQPSSSNQIVKFEKSDYLVTFAHIETLDWYLVDYVPIENILQPIVKSQVLFYGSVTLLLIMSLLAGYLLYRNVQRPIGLLIRNVKRLQDGNYSARINVDPKNEFSYLFQRFNDMAAETERLIGKVYVEELRRREANVKQLQSQINPHFLYNCFALIRSLARLDKKESVMTLSMHLSKYYRYTTRVEKLTATLQEELQLLESYLEIQRFHIQHMTYRIDVPESMLSLEIPRLLLQPIAENAVLHGIEQYDGDGLITISGASSDGWNTLTVEDNGVGMSEEALQKLERDLLDTPDDNTGCALWNIRQRMLFQFGPEASISFRIRPEGGVRVQLAWPDKGQQQAS</sequence>
<keyword evidence="10" id="KW-1185">Reference proteome</keyword>
<dbReference type="Pfam" id="PF06580">
    <property type="entry name" value="His_kinase"/>
    <property type="match status" value="1"/>
</dbReference>
<dbReference type="InterPro" id="IPR036890">
    <property type="entry name" value="HATPase_C_sf"/>
</dbReference>
<dbReference type="PANTHER" id="PTHR34220">
    <property type="entry name" value="SENSOR HISTIDINE KINASE YPDA"/>
    <property type="match status" value="1"/>
</dbReference>
<keyword evidence="7" id="KW-0812">Transmembrane</keyword>
<evidence type="ECO:0000256" key="3">
    <source>
        <dbReference type="ARBA" id="ARBA00022553"/>
    </source>
</evidence>
<keyword evidence="6 7" id="KW-0472">Membrane</keyword>
<dbReference type="InterPro" id="IPR010559">
    <property type="entry name" value="Sig_transdc_His_kin_internal"/>
</dbReference>
<dbReference type="InterPro" id="IPR003594">
    <property type="entry name" value="HATPase_dom"/>
</dbReference>
<keyword evidence="4" id="KW-0808">Transferase</keyword>
<keyword evidence="5 9" id="KW-0418">Kinase</keyword>
<evidence type="ECO:0000313" key="10">
    <source>
        <dbReference type="Proteomes" id="UP000266482"/>
    </source>
</evidence>
<dbReference type="GO" id="GO:0005886">
    <property type="term" value="C:plasma membrane"/>
    <property type="evidence" value="ECO:0007669"/>
    <property type="project" value="UniProtKB-SubCell"/>
</dbReference>
<feature type="transmembrane region" description="Helical" evidence="7">
    <location>
        <begin position="306"/>
        <end position="327"/>
    </location>
</feature>
<dbReference type="EMBL" id="QXQA01000014">
    <property type="protein sequence ID" value="RIX50503.1"/>
    <property type="molecule type" value="Genomic_DNA"/>
</dbReference>
<dbReference type="SUPFAM" id="SSF158472">
    <property type="entry name" value="HAMP domain-like"/>
    <property type="match status" value="1"/>
</dbReference>
<gene>
    <name evidence="9" type="ORF">D3P08_19650</name>
</gene>
<keyword evidence="2" id="KW-1003">Cell membrane</keyword>
<reference evidence="9 10" key="1">
    <citation type="submission" date="2018-09" db="EMBL/GenBank/DDBJ databases">
        <title>Paenibacillus aracenensis nov. sp. isolated from a cave in southern Spain.</title>
        <authorList>
            <person name="Jurado V."/>
            <person name="Gutierrez-Patricio S."/>
            <person name="Gonzalez-Pimentel J.L."/>
            <person name="Miller A.Z."/>
            <person name="Laiz L."/>
            <person name="Saiz-Jimenez C."/>
        </authorList>
    </citation>
    <scope>NUCLEOTIDE SEQUENCE [LARGE SCALE GENOMIC DNA]</scope>
    <source>
        <strain evidence="9 10">DSM 22867</strain>
    </source>
</reference>
<dbReference type="Pfam" id="PF02518">
    <property type="entry name" value="HATPase_c"/>
    <property type="match status" value="1"/>
</dbReference>
<protein>
    <submittedName>
        <fullName evidence="9">Sensor histidine kinase</fullName>
    </submittedName>
</protein>
<evidence type="ECO:0000259" key="8">
    <source>
        <dbReference type="PROSITE" id="PS50885"/>
    </source>
</evidence>
<keyword evidence="3" id="KW-0597">Phosphoprotein</keyword>
<keyword evidence="7" id="KW-1133">Transmembrane helix</keyword>
<feature type="domain" description="HAMP" evidence="8">
    <location>
        <begin position="328"/>
        <end position="380"/>
    </location>
</feature>
<comment type="caution">
    <text evidence="9">The sequence shown here is derived from an EMBL/GenBank/DDBJ whole genome shotgun (WGS) entry which is preliminary data.</text>
</comment>
<feature type="transmembrane region" description="Helical" evidence="7">
    <location>
        <begin position="26"/>
        <end position="47"/>
    </location>
</feature>
<dbReference type="PROSITE" id="PS50885">
    <property type="entry name" value="HAMP"/>
    <property type="match status" value="1"/>
</dbReference>
<evidence type="ECO:0000256" key="7">
    <source>
        <dbReference type="SAM" id="Phobius"/>
    </source>
</evidence>
<evidence type="ECO:0000256" key="5">
    <source>
        <dbReference type="ARBA" id="ARBA00022777"/>
    </source>
</evidence>
<evidence type="ECO:0000256" key="2">
    <source>
        <dbReference type="ARBA" id="ARBA00022475"/>
    </source>
</evidence>
<dbReference type="Pfam" id="PF00672">
    <property type="entry name" value="HAMP"/>
    <property type="match status" value="1"/>
</dbReference>
<dbReference type="Proteomes" id="UP000266482">
    <property type="component" value="Unassembled WGS sequence"/>
</dbReference>
<dbReference type="GO" id="GO:0000155">
    <property type="term" value="F:phosphorelay sensor kinase activity"/>
    <property type="evidence" value="ECO:0007669"/>
    <property type="project" value="InterPro"/>
</dbReference>
<dbReference type="Gene3D" id="3.30.565.10">
    <property type="entry name" value="Histidine kinase-like ATPase, C-terminal domain"/>
    <property type="match status" value="1"/>
</dbReference>
<dbReference type="PANTHER" id="PTHR34220:SF7">
    <property type="entry name" value="SENSOR HISTIDINE KINASE YPDA"/>
    <property type="match status" value="1"/>
</dbReference>
<dbReference type="OrthoDB" id="2521939at2"/>
<dbReference type="InterPro" id="IPR003660">
    <property type="entry name" value="HAMP_dom"/>
</dbReference>
<organism evidence="9 10">
    <name type="scientific">Paenibacillus nanensis</name>
    <dbReference type="NCBI Taxonomy" id="393251"/>
    <lineage>
        <taxon>Bacteria</taxon>
        <taxon>Bacillati</taxon>
        <taxon>Bacillota</taxon>
        <taxon>Bacilli</taxon>
        <taxon>Bacillales</taxon>
        <taxon>Paenibacillaceae</taxon>
        <taxon>Paenibacillus</taxon>
    </lineage>
</organism>
<dbReference type="AlphaFoldDB" id="A0A3A1UW06"/>
<dbReference type="SUPFAM" id="SSF55874">
    <property type="entry name" value="ATPase domain of HSP90 chaperone/DNA topoisomerase II/histidine kinase"/>
    <property type="match status" value="1"/>
</dbReference>
<accession>A0A3A1UW06</accession>
<evidence type="ECO:0000256" key="4">
    <source>
        <dbReference type="ARBA" id="ARBA00022679"/>
    </source>
</evidence>
<evidence type="ECO:0000313" key="9">
    <source>
        <dbReference type="EMBL" id="RIX50503.1"/>
    </source>
</evidence>
<dbReference type="SMART" id="SM00304">
    <property type="entry name" value="HAMP"/>
    <property type="match status" value="1"/>
</dbReference>
<dbReference type="InterPro" id="IPR050640">
    <property type="entry name" value="Bact_2-comp_sensor_kinase"/>
</dbReference>
<name>A0A3A1UW06_9BACL</name>
<evidence type="ECO:0000256" key="6">
    <source>
        <dbReference type="ARBA" id="ARBA00023136"/>
    </source>
</evidence>
<comment type="subcellular location">
    <subcellularLocation>
        <location evidence="1">Cell membrane</location>
        <topology evidence="1">Multi-pass membrane protein</topology>
    </subcellularLocation>
</comment>